<dbReference type="AlphaFoldDB" id="A0A9X1ZPA0"/>
<dbReference type="Pfam" id="PF04339">
    <property type="entry name" value="FemAB_like"/>
    <property type="match status" value="1"/>
</dbReference>
<accession>A0A9X1ZPA0</accession>
<name>A0A9X1ZPA0_9GAMM</name>
<evidence type="ECO:0000313" key="1">
    <source>
        <dbReference type="EMBL" id="MCL1143095.1"/>
    </source>
</evidence>
<protein>
    <submittedName>
        <fullName evidence="1">GNAT family N-acetyltransferase</fullName>
    </submittedName>
</protein>
<dbReference type="SUPFAM" id="SSF55729">
    <property type="entry name" value="Acyl-CoA N-acyltransferases (Nat)"/>
    <property type="match status" value="1"/>
</dbReference>
<reference evidence="1" key="1">
    <citation type="submission" date="2022-01" db="EMBL/GenBank/DDBJ databases">
        <title>Whole genome-based taxonomy of the Shewanellaceae.</title>
        <authorList>
            <person name="Martin-Rodriguez A.J."/>
        </authorList>
    </citation>
    <scope>NUCLEOTIDE SEQUENCE</scope>
    <source>
        <strain evidence="1">DSM 16422</strain>
    </source>
</reference>
<dbReference type="EMBL" id="JAKIKP010000006">
    <property type="protein sequence ID" value="MCL1143095.1"/>
    <property type="molecule type" value="Genomic_DNA"/>
</dbReference>
<gene>
    <name evidence="1" type="ORF">L2672_10345</name>
</gene>
<sequence length="388" mass="44958">MPESISFMHVNSIETIGPDNWCQCFGQSNPFNRYEFLSALEQSRCINLDTGWQPYHLMVTDSKTQKLVAVMPMYIKHHSWGEYVFDWAWAEAYERNGLGYYPKLVTSIPFTPSVGTRIGLTDELTPAEQTSLLSKVNDYLVEHINQHGFSSWHGLFVTSNENTLWPKQGVISRHGVQFHWVNHQYNNFDDFLNRMTSRKRKTIKKERAKLAQYNLKFSFVIGSEASDDDWQHFIDCYQITYHKRSGHSGYLSGAFFKLLKQFMGQDIRLLLVSDESGNKLACALFFVSQTHLYGRYWGTKQELDGLHFETCYYQGIEYAIEHGLAIFDAGAQGEHKVARGFEPVTTFSKHLVAHEQFADAIGHYCKQEQLHMSLYQQQMTNMLPFKSK</sequence>
<keyword evidence="2" id="KW-1185">Reference proteome</keyword>
<dbReference type="Gene3D" id="3.40.630.30">
    <property type="match status" value="1"/>
</dbReference>
<dbReference type="Proteomes" id="UP001139333">
    <property type="component" value="Unassembled WGS sequence"/>
</dbReference>
<evidence type="ECO:0000313" key="2">
    <source>
        <dbReference type="Proteomes" id="UP001139333"/>
    </source>
</evidence>
<dbReference type="PANTHER" id="PTHR47017:SF1">
    <property type="entry name" value="ACYL-COA"/>
    <property type="match status" value="1"/>
</dbReference>
<dbReference type="PANTHER" id="PTHR47017">
    <property type="entry name" value="ACYL-COA"/>
    <property type="match status" value="1"/>
</dbReference>
<dbReference type="InterPro" id="IPR016181">
    <property type="entry name" value="Acyl_CoA_acyltransferase"/>
</dbReference>
<dbReference type="InterPro" id="IPR007434">
    <property type="entry name" value="FemAB-like"/>
</dbReference>
<proteinExistence type="predicted"/>
<organism evidence="1 2">
    <name type="scientific">Shewanella gaetbuli</name>
    <dbReference type="NCBI Taxonomy" id="220752"/>
    <lineage>
        <taxon>Bacteria</taxon>
        <taxon>Pseudomonadati</taxon>
        <taxon>Pseudomonadota</taxon>
        <taxon>Gammaproteobacteria</taxon>
        <taxon>Alteromonadales</taxon>
        <taxon>Shewanellaceae</taxon>
        <taxon>Shewanella</taxon>
    </lineage>
</organism>
<comment type="caution">
    <text evidence="1">The sequence shown here is derived from an EMBL/GenBank/DDBJ whole genome shotgun (WGS) entry which is preliminary data.</text>
</comment>
<dbReference type="RefSeq" id="WP_248995774.1">
    <property type="nucleotide sequence ID" value="NZ_JAKIKP010000006.1"/>
</dbReference>